<dbReference type="STRING" id="946122.A0A0C2X001"/>
<dbReference type="AlphaFoldDB" id="A0A0C2X001"/>
<dbReference type="Proteomes" id="UP000054549">
    <property type="component" value="Unassembled WGS sequence"/>
</dbReference>
<proteinExistence type="predicted"/>
<dbReference type="InParanoid" id="A0A0C2X001"/>
<keyword evidence="2" id="KW-1185">Reference proteome</keyword>
<accession>A0A0C2X001</accession>
<protein>
    <submittedName>
        <fullName evidence="1">Uncharacterized protein</fullName>
    </submittedName>
</protein>
<evidence type="ECO:0000313" key="2">
    <source>
        <dbReference type="Proteomes" id="UP000054549"/>
    </source>
</evidence>
<name>A0A0C2X001_AMAMK</name>
<dbReference type="OrthoDB" id="2266637at2759"/>
<gene>
    <name evidence="1" type="ORF">M378DRAFT_38929</name>
</gene>
<dbReference type="InterPro" id="IPR009057">
    <property type="entry name" value="Homeodomain-like_sf"/>
</dbReference>
<dbReference type="EMBL" id="KN818270">
    <property type="protein sequence ID" value="KIL62456.1"/>
    <property type="molecule type" value="Genomic_DNA"/>
</dbReference>
<dbReference type="SUPFAM" id="SSF46689">
    <property type="entry name" value="Homeodomain-like"/>
    <property type="match status" value="1"/>
</dbReference>
<reference evidence="1 2" key="1">
    <citation type="submission" date="2014-04" db="EMBL/GenBank/DDBJ databases">
        <title>Evolutionary Origins and Diversification of the Mycorrhizal Mutualists.</title>
        <authorList>
            <consortium name="DOE Joint Genome Institute"/>
            <consortium name="Mycorrhizal Genomics Consortium"/>
            <person name="Kohler A."/>
            <person name="Kuo A."/>
            <person name="Nagy L.G."/>
            <person name="Floudas D."/>
            <person name="Copeland A."/>
            <person name="Barry K.W."/>
            <person name="Cichocki N."/>
            <person name="Veneault-Fourrey C."/>
            <person name="LaButti K."/>
            <person name="Lindquist E.A."/>
            <person name="Lipzen A."/>
            <person name="Lundell T."/>
            <person name="Morin E."/>
            <person name="Murat C."/>
            <person name="Riley R."/>
            <person name="Ohm R."/>
            <person name="Sun H."/>
            <person name="Tunlid A."/>
            <person name="Henrissat B."/>
            <person name="Grigoriev I.V."/>
            <person name="Hibbett D.S."/>
            <person name="Martin F."/>
        </authorList>
    </citation>
    <scope>NUCLEOTIDE SEQUENCE [LARGE SCALE GENOMIC DNA]</scope>
    <source>
        <strain evidence="1 2">Koide BX008</strain>
    </source>
</reference>
<evidence type="ECO:0000313" key="1">
    <source>
        <dbReference type="EMBL" id="KIL62456.1"/>
    </source>
</evidence>
<feature type="non-terminal residue" evidence="1">
    <location>
        <position position="127"/>
    </location>
</feature>
<organism evidence="1 2">
    <name type="scientific">Amanita muscaria (strain Koide BX008)</name>
    <dbReference type="NCBI Taxonomy" id="946122"/>
    <lineage>
        <taxon>Eukaryota</taxon>
        <taxon>Fungi</taxon>
        <taxon>Dikarya</taxon>
        <taxon>Basidiomycota</taxon>
        <taxon>Agaricomycotina</taxon>
        <taxon>Agaricomycetes</taxon>
        <taxon>Agaricomycetidae</taxon>
        <taxon>Agaricales</taxon>
        <taxon>Pluteineae</taxon>
        <taxon>Amanitaceae</taxon>
        <taxon>Amanita</taxon>
    </lineage>
</organism>
<dbReference type="HOGENOM" id="CLU_056788_1_8_1"/>
<sequence length="127" mass="14502">MVYRKISSDMKHRALQLVDEGWEIEDVAAILGVTSKSIRGWADNDPSSALPDLHDFIRENPALFLDEVGEWLALYHDQLISTTAFHDHLRELGLTHKILRKAAAERDDAARAEWLIHITSNYTAHQM</sequence>